<dbReference type="EMBL" id="JAAGMN010005569">
    <property type="protein sequence ID" value="NEE15294.1"/>
    <property type="molecule type" value="Genomic_DNA"/>
</dbReference>
<reference evidence="1" key="1">
    <citation type="submission" date="2020-01" db="EMBL/GenBank/DDBJ databases">
        <title>Insect and environment-associated Actinomycetes.</title>
        <authorList>
            <person name="Currrie C."/>
            <person name="Chevrette M."/>
            <person name="Carlson C."/>
            <person name="Stubbendieck R."/>
            <person name="Wendt-Pienkowski E."/>
        </authorList>
    </citation>
    <scope>NUCLEOTIDE SEQUENCE</scope>
    <source>
        <strain evidence="1">SID7499</strain>
    </source>
</reference>
<evidence type="ECO:0008006" key="2">
    <source>
        <dbReference type="Google" id="ProtNLM"/>
    </source>
</evidence>
<feature type="non-terminal residue" evidence="1">
    <location>
        <position position="1"/>
    </location>
</feature>
<dbReference type="SUPFAM" id="SSF48239">
    <property type="entry name" value="Terpenoid cyclases/Protein prenyltransferases"/>
    <property type="match status" value="1"/>
</dbReference>
<proteinExistence type="predicted"/>
<accession>A0A6G3XC96</accession>
<dbReference type="InterPro" id="IPR008930">
    <property type="entry name" value="Terpenoid_cyclase/PrenylTrfase"/>
</dbReference>
<comment type="caution">
    <text evidence="1">The sequence shown here is derived from an EMBL/GenBank/DDBJ whole genome shotgun (WGS) entry which is preliminary data.</text>
</comment>
<evidence type="ECO:0000313" key="1">
    <source>
        <dbReference type="EMBL" id="NEE15294.1"/>
    </source>
</evidence>
<gene>
    <name evidence="1" type="ORF">G3M58_53645</name>
</gene>
<organism evidence="1">
    <name type="scientific">Streptomyces sp. SID7499</name>
    <dbReference type="NCBI Taxonomy" id="2706086"/>
    <lineage>
        <taxon>Bacteria</taxon>
        <taxon>Bacillati</taxon>
        <taxon>Actinomycetota</taxon>
        <taxon>Actinomycetes</taxon>
        <taxon>Kitasatosporales</taxon>
        <taxon>Streptomycetaceae</taxon>
        <taxon>Streptomyces</taxon>
    </lineage>
</organism>
<name>A0A6G3XC96_9ACTN</name>
<dbReference type="AlphaFoldDB" id="A0A6G3XC96"/>
<sequence length="71" mass="8022">DYARTPGSLARRWFTDEELERSLDHLAAEQQDDGGWPVTWRQWAPGTALEGRPLVTLRALGTLRSYGRPLG</sequence>
<protein>
    <recommendedName>
        <fullName evidence="2">Prenyltransferase</fullName>
    </recommendedName>
</protein>